<evidence type="ECO:0000256" key="3">
    <source>
        <dbReference type="ARBA" id="ARBA00023141"/>
    </source>
</evidence>
<proteinExistence type="predicted"/>
<dbReference type="Gene3D" id="3.40.190.10">
    <property type="entry name" value="Periplasmic binding protein-like II"/>
    <property type="match status" value="2"/>
</dbReference>
<dbReference type="Gene3D" id="3.30.70.260">
    <property type="match status" value="1"/>
</dbReference>
<keyword evidence="3" id="KW-0057">Aromatic amino acid biosynthesis</keyword>
<dbReference type="EC" id="4.2.1.91" evidence="13"/>
<evidence type="ECO:0000259" key="12">
    <source>
        <dbReference type="PROSITE" id="PS51671"/>
    </source>
</evidence>
<dbReference type="GO" id="GO:0005737">
    <property type="term" value="C:cytoplasm"/>
    <property type="evidence" value="ECO:0007669"/>
    <property type="project" value="TreeGrafter"/>
</dbReference>
<dbReference type="InterPro" id="IPR002912">
    <property type="entry name" value="ACT_dom"/>
</dbReference>
<comment type="caution">
    <text evidence="13">The sequence shown here is derived from an EMBL/GenBank/DDBJ whole genome shotgun (WGS) entry which is preliminary data.</text>
</comment>
<keyword evidence="14" id="KW-1185">Reference proteome</keyword>
<keyword evidence="2" id="KW-0560">Oxidoreductase</keyword>
<organism evidence="13 14">
    <name type="scientific">Fistulifera solaris</name>
    <name type="common">Oleaginous diatom</name>
    <dbReference type="NCBI Taxonomy" id="1519565"/>
    <lineage>
        <taxon>Eukaryota</taxon>
        <taxon>Sar</taxon>
        <taxon>Stramenopiles</taxon>
        <taxon>Ochrophyta</taxon>
        <taxon>Bacillariophyta</taxon>
        <taxon>Bacillariophyceae</taxon>
        <taxon>Bacillariophycidae</taxon>
        <taxon>Naviculales</taxon>
        <taxon>Naviculaceae</taxon>
        <taxon>Fistulifera</taxon>
    </lineage>
</organism>
<dbReference type="GO" id="GO:0009094">
    <property type="term" value="P:L-phenylalanine biosynthetic process"/>
    <property type="evidence" value="ECO:0007669"/>
    <property type="project" value="UniProtKB-KW"/>
</dbReference>
<dbReference type="SUPFAM" id="SSF51735">
    <property type="entry name" value="NAD(P)-binding Rossmann-fold domains"/>
    <property type="match status" value="1"/>
</dbReference>
<sequence>MGKLLKFLVLALPLLIQASPKLLQTIDKKGLLSTPLVNARIQDFLTASEAGIGGGADKTGRALRVCYQGVPGAYSDASTKELLGQNVVAIGRPSFEDCFQAVASMECDYACLPVENSLGGSIHENYDLMLRYDLTIVAEHEFRVKHCLLAKEGVKREDIKYAISHPQALAQCDNFLRGLGITPIPTYDTAGSAKMIADGGQLPDKCTPENTAAIASALAGKIYGMNCLNEGIEDDDTNFTRFLLLGRQGVGAYITKNIPAKTSVVFTLPNTAGALYKALACFSLRDIDFSKIESRPTSASLLNFLKFKSQQLGRKARNKADLPRFRYCFYLDFLANELDENTQNALAHLREQADFMRILGSFPRKSRLVGPVKEAADRMKHMALDMKKNPELFSLSSDQEEQQSLRIGIVGFGSLGQSLAKRMVAKHHVVCLDKEDRSKEAQKLGVDYYPSYESSKFVSEADIIVFAVPLLDFEESIQHFPPETLRGKLIVDTCVLNSHPKSVMLRQFGNYPDIDVVTTHPMIAAVASTEDNPYSSYSWDGRPMVYDKIRISDVPRFERYLKIFSEARCQLVEMSAEQHDESIANAEFVTHLTGRLLADKQLLPPSPVVSKEYAALCDVADVTAGDSFDLFFGMFKYNERAKEHIVKMRDNLSRLERQLAAKEAYLAASTEMRNSDRQRLLAETKMLLREIMANGDLSGTAAGNIKSSAASTPSEETTKENIASKPQTIIHMAKVSIKGLMKVAIVRLIIKDAYSGKVVDRRGNTRSAQTIGGLPDALTEQHSA</sequence>
<evidence type="ECO:0000256" key="8">
    <source>
        <dbReference type="SAM" id="MobiDB-lite"/>
    </source>
</evidence>
<evidence type="ECO:0000313" key="13">
    <source>
        <dbReference type="EMBL" id="GAX28657.1"/>
    </source>
</evidence>
<dbReference type="InterPro" id="IPR003099">
    <property type="entry name" value="Prephen_DH"/>
</dbReference>
<dbReference type="GO" id="GO:0006571">
    <property type="term" value="P:tyrosine biosynthetic process"/>
    <property type="evidence" value="ECO:0007669"/>
    <property type="project" value="InterPro"/>
</dbReference>
<feature type="domain" description="Prephenate/arogenate dehydrogenase" evidence="11">
    <location>
        <begin position="405"/>
        <end position="690"/>
    </location>
</feature>
<dbReference type="Pfam" id="PF26213">
    <property type="entry name" value="TYRAAT1_C"/>
    <property type="match status" value="1"/>
</dbReference>
<dbReference type="InParanoid" id="A0A1Z5KR40"/>
<comment type="pathway">
    <text evidence="6">Amino-acid biosynthesis.</text>
</comment>
<evidence type="ECO:0000259" key="10">
    <source>
        <dbReference type="PROSITE" id="PS51171"/>
    </source>
</evidence>
<dbReference type="PROSITE" id="PS00857">
    <property type="entry name" value="PREPHENATE_DEHYDR_1"/>
    <property type="match status" value="1"/>
</dbReference>
<dbReference type="PANTHER" id="PTHR21022">
    <property type="entry name" value="PREPHENATE DEHYDRATASE P PROTEIN"/>
    <property type="match status" value="1"/>
</dbReference>
<dbReference type="GO" id="GO:0004664">
    <property type="term" value="F:prephenate dehydratase activity"/>
    <property type="evidence" value="ECO:0007669"/>
    <property type="project" value="UniProtKB-EC"/>
</dbReference>
<dbReference type="PROSITE" id="PS51171">
    <property type="entry name" value="PREPHENATE_DEHYDR_3"/>
    <property type="match status" value="1"/>
</dbReference>
<dbReference type="InterPro" id="IPR045865">
    <property type="entry name" value="ACT-like_dom_sf"/>
</dbReference>
<dbReference type="CDD" id="cd04905">
    <property type="entry name" value="ACT_CM-PDT"/>
    <property type="match status" value="1"/>
</dbReference>
<dbReference type="InterPro" id="IPR059064">
    <property type="entry name" value="TYRAAT2_C"/>
</dbReference>
<dbReference type="GO" id="GO:0004665">
    <property type="term" value="F:prephenate dehydrogenase (NADP+) activity"/>
    <property type="evidence" value="ECO:0007669"/>
    <property type="project" value="InterPro"/>
</dbReference>
<evidence type="ECO:0000256" key="5">
    <source>
        <dbReference type="ARBA" id="ARBA00023239"/>
    </source>
</evidence>
<dbReference type="GO" id="GO:0047769">
    <property type="term" value="F:arogenate dehydratase activity"/>
    <property type="evidence" value="ECO:0007669"/>
    <property type="project" value="UniProtKB-EC"/>
</dbReference>
<feature type="domain" description="Prephenate dehydratase" evidence="10">
    <location>
        <begin position="64"/>
        <end position="247"/>
    </location>
</feature>
<dbReference type="InterPro" id="IPR001086">
    <property type="entry name" value="Preph_deHydtase"/>
</dbReference>
<keyword evidence="5 13" id="KW-0456">Lyase</keyword>
<evidence type="ECO:0000256" key="2">
    <source>
        <dbReference type="ARBA" id="ARBA00023002"/>
    </source>
</evidence>
<keyword evidence="7" id="KW-0175">Coiled coil</keyword>
<name>A0A1Z5KR40_FISSO</name>
<dbReference type="Gene3D" id="3.40.50.720">
    <property type="entry name" value="NAD(P)-binding Rossmann-like Domain"/>
    <property type="match status" value="1"/>
</dbReference>
<feature type="compositionally biased region" description="Low complexity" evidence="8">
    <location>
        <begin position="706"/>
        <end position="715"/>
    </location>
</feature>
<evidence type="ECO:0000256" key="6">
    <source>
        <dbReference type="ARBA" id="ARBA00029440"/>
    </source>
</evidence>
<dbReference type="InterPro" id="IPR018528">
    <property type="entry name" value="Preph_deHydtase_CS"/>
</dbReference>
<evidence type="ECO:0000313" key="14">
    <source>
        <dbReference type="Proteomes" id="UP000198406"/>
    </source>
</evidence>
<dbReference type="Pfam" id="PF03807">
    <property type="entry name" value="F420_oxidored"/>
    <property type="match status" value="1"/>
</dbReference>
<feature type="domain" description="ACT" evidence="12">
    <location>
        <begin position="263"/>
        <end position="363"/>
    </location>
</feature>
<evidence type="ECO:0000259" key="11">
    <source>
        <dbReference type="PROSITE" id="PS51176"/>
    </source>
</evidence>
<dbReference type="PROSITE" id="PS51671">
    <property type="entry name" value="ACT"/>
    <property type="match status" value="1"/>
</dbReference>
<accession>A0A1Z5KR40</accession>
<evidence type="ECO:0000256" key="9">
    <source>
        <dbReference type="SAM" id="SignalP"/>
    </source>
</evidence>
<dbReference type="PROSITE" id="PS51176">
    <property type="entry name" value="PDH_ADH"/>
    <property type="match status" value="1"/>
</dbReference>
<dbReference type="AlphaFoldDB" id="A0A1Z5KR40"/>
<dbReference type="GO" id="GO:0008977">
    <property type="term" value="F:prephenate dehydrogenase (NAD+) activity"/>
    <property type="evidence" value="ECO:0007669"/>
    <property type="project" value="InterPro"/>
</dbReference>
<evidence type="ECO:0000256" key="7">
    <source>
        <dbReference type="SAM" id="Coils"/>
    </source>
</evidence>
<dbReference type="InterPro" id="IPR028939">
    <property type="entry name" value="P5C_Rdtase_cat_N"/>
</dbReference>
<feature type="coiled-coil region" evidence="7">
    <location>
        <begin position="638"/>
        <end position="665"/>
    </location>
</feature>
<keyword evidence="4" id="KW-0584">Phenylalanine biosynthesis</keyword>
<dbReference type="Pfam" id="PF00800">
    <property type="entry name" value="PDT"/>
    <property type="match status" value="1"/>
</dbReference>
<protein>
    <submittedName>
        <fullName evidence="13">Arogenate/prephenate dehydratase</fullName>
        <ecNumber evidence="13">4.2.1.51</ecNumber>
        <ecNumber evidence="13">4.2.1.91</ecNumber>
    </submittedName>
</protein>
<dbReference type="OrthoDB" id="2414662at2759"/>
<dbReference type="EMBL" id="BDSP01000277">
    <property type="protein sequence ID" value="GAX28657.1"/>
    <property type="molecule type" value="Genomic_DNA"/>
</dbReference>
<feature type="chain" id="PRO_5012961506" evidence="9">
    <location>
        <begin position="19"/>
        <end position="784"/>
    </location>
</feature>
<feature type="signal peptide" evidence="9">
    <location>
        <begin position="1"/>
        <end position="18"/>
    </location>
</feature>
<dbReference type="SUPFAM" id="SSF53850">
    <property type="entry name" value="Periplasmic binding protein-like II"/>
    <property type="match status" value="1"/>
</dbReference>
<dbReference type="EC" id="4.2.1.51" evidence="13"/>
<keyword evidence="1" id="KW-0028">Amino-acid biosynthesis</keyword>
<dbReference type="InterPro" id="IPR036291">
    <property type="entry name" value="NAD(P)-bd_dom_sf"/>
</dbReference>
<evidence type="ECO:0000256" key="1">
    <source>
        <dbReference type="ARBA" id="ARBA00022605"/>
    </source>
</evidence>
<keyword evidence="9" id="KW-0732">Signal</keyword>
<dbReference type="CDD" id="cd13631">
    <property type="entry name" value="PBP2_Ct-PDT_like"/>
    <property type="match status" value="1"/>
</dbReference>
<reference evidence="13 14" key="1">
    <citation type="journal article" date="2015" name="Plant Cell">
        <title>Oil accumulation by the oleaginous diatom Fistulifera solaris as revealed by the genome and transcriptome.</title>
        <authorList>
            <person name="Tanaka T."/>
            <person name="Maeda Y."/>
            <person name="Veluchamy A."/>
            <person name="Tanaka M."/>
            <person name="Abida H."/>
            <person name="Marechal E."/>
            <person name="Bowler C."/>
            <person name="Muto M."/>
            <person name="Sunaga Y."/>
            <person name="Tanaka M."/>
            <person name="Yoshino T."/>
            <person name="Taniguchi T."/>
            <person name="Fukuda Y."/>
            <person name="Nemoto M."/>
            <person name="Matsumoto M."/>
            <person name="Wong P.S."/>
            <person name="Aburatani S."/>
            <person name="Fujibuchi W."/>
        </authorList>
    </citation>
    <scope>NUCLEOTIDE SEQUENCE [LARGE SCALE GENOMIC DNA]</scope>
    <source>
        <strain evidence="13 14">JPCC DA0580</strain>
    </source>
</reference>
<feature type="region of interest" description="Disordered" evidence="8">
    <location>
        <begin position="702"/>
        <end position="723"/>
    </location>
</feature>
<dbReference type="PANTHER" id="PTHR21022:SF19">
    <property type="entry name" value="PREPHENATE DEHYDRATASE-RELATED"/>
    <property type="match status" value="1"/>
</dbReference>
<dbReference type="SUPFAM" id="SSF55021">
    <property type="entry name" value="ACT-like"/>
    <property type="match status" value="1"/>
</dbReference>
<evidence type="ECO:0000256" key="4">
    <source>
        <dbReference type="ARBA" id="ARBA00023222"/>
    </source>
</evidence>
<dbReference type="Proteomes" id="UP000198406">
    <property type="component" value="Unassembled WGS sequence"/>
</dbReference>
<gene>
    <name evidence="13" type="ORF">FisN_1Hh549</name>
</gene>